<evidence type="ECO:0000256" key="7">
    <source>
        <dbReference type="ARBA" id="ARBA00023163"/>
    </source>
</evidence>
<evidence type="ECO:0000256" key="8">
    <source>
        <dbReference type="ARBA" id="ARBA00023242"/>
    </source>
</evidence>
<dbReference type="OrthoDB" id="6483397at2759"/>
<feature type="domain" description="C2H2-type" evidence="10">
    <location>
        <begin position="436"/>
        <end position="465"/>
    </location>
</feature>
<name>A0A7R9KIT0_9ACAR</name>
<keyword evidence="6" id="KW-0805">Transcription regulation</keyword>
<dbReference type="GO" id="GO:0006357">
    <property type="term" value="P:regulation of transcription by RNA polymerase II"/>
    <property type="evidence" value="ECO:0007669"/>
    <property type="project" value="TreeGrafter"/>
</dbReference>
<dbReference type="AlphaFoldDB" id="A0A7R9KIT0"/>
<comment type="subcellular location">
    <subcellularLocation>
        <location evidence="1">Nucleus</location>
    </subcellularLocation>
</comment>
<keyword evidence="3" id="KW-0677">Repeat</keyword>
<reference evidence="11" key="1">
    <citation type="submission" date="2020-11" db="EMBL/GenBank/DDBJ databases">
        <authorList>
            <person name="Tran Van P."/>
        </authorList>
    </citation>
    <scope>NUCLEOTIDE SEQUENCE</scope>
</reference>
<dbReference type="SMART" id="SM00355">
    <property type="entry name" value="ZnF_C2H2"/>
    <property type="match status" value="12"/>
</dbReference>
<keyword evidence="12" id="KW-1185">Reference proteome</keyword>
<evidence type="ECO:0000256" key="3">
    <source>
        <dbReference type="ARBA" id="ARBA00022737"/>
    </source>
</evidence>
<evidence type="ECO:0000256" key="5">
    <source>
        <dbReference type="ARBA" id="ARBA00022833"/>
    </source>
</evidence>
<evidence type="ECO:0000313" key="12">
    <source>
        <dbReference type="Proteomes" id="UP000759131"/>
    </source>
</evidence>
<evidence type="ECO:0000256" key="4">
    <source>
        <dbReference type="ARBA" id="ARBA00022771"/>
    </source>
</evidence>
<dbReference type="PANTHER" id="PTHR46179:SF13">
    <property type="entry name" value="C2H2-TYPE DOMAIN-CONTAINING PROTEIN"/>
    <property type="match status" value="1"/>
</dbReference>
<feature type="domain" description="C2H2-type" evidence="10">
    <location>
        <begin position="219"/>
        <end position="244"/>
    </location>
</feature>
<protein>
    <recommendedName>
        <fullName evidence="10">C2H2-type domain-containing protein</fullName>
    </recommendedName>
</protein>
<feature type="domain" description="C2H2-type" evidence="10">
    <location>
        <begin position="250"/>
        <end position="273"/>
    </location>
</feature>
<dbReference type="SUPFAM" id="SSF57667">
    <property type="entry name" value="beta-beta-alpha zinc fingers"/>
    <property type="match status" value="5"/>
</dbReference>
<sequence length="563" mass="66069">MKTHEITYYVLSAAPVDTSVALVINDNPIDGTHEDITKKCSNVFRITRDSTPCLPTTQTQDTSGLYPCSLKHSCNQWFKTQEEYKNHCIVSHKNYIISQNLVLTANGLVSHKTDGNNTSNEANVAFRMRCLTEDCEQVFTAKTAVIYHLINDHLKTTIFVCEMFGCDELYVTYEEFLEHRLEVHNIKTQIRCGNREHWMKKTNQLVNRYIDKERGVKPYLCAHEGCGKRFARNDSLRNHTECHTVVDRRFKCDVCGKLFKRADTLNTHVIRIHEYIGQPATCAEPGCGRTFKSNLSLRAHIKRIHSGREYRCDWPDCGYRGRHEQAFRDHVRRHTNDKPFACRAPGCEYRTHSKPLLWYHNRSKHTTDKPFTCDWPACEYRCKYKVLLRQHVRIHTRTHSNDKQYACDWPACDYKCRYKPNLYLHQKSTHISDKLYECDWPACKYNTYFKANLSQHRSTHSNDKPVVCHWPGCEQRFKNNMSLNGHMYVHREPHLRMHCLCAHIWCTHGSGHTIRVTRRPPLRRIVLQSTLFGTVLRLPYGGLYFVLRYGFGDENILFIHNMF</sequence>
<dbReference type="InterPro" id="IPR036236">
    <property type="entry name" value="Znf_C2H2_sf"/>
</dbReference>
<keyword evidence="8" id="KW-0539">Nucleus</keyword>
<proteinExistence type="predicted"/>
<gene>
    <name evidence="11" type="ORF">OSB1V03_LOCUS4467</name>
</gene>
<dbReference type="Proteomes" id="UP000759131">
    <property type="component" value="Unassembled WGS sequence"/>
</dbReference>
<dbReference type="InterPro" id="IPR051061">
    <property type="entry name" value="Zinc_finger_trans_reg"/>
</dbReference>
<evidence type="ECO:0000256" key="2">
    <source>
        <dbReference type="ARBA" id="ARBA00022723"/>
    </source>
</evidence>
<dbReference type="EMBL" id="OC856618">
    <property type="protein sequence ID" value="CAD7624020.1"/>
    <property type="molecule type" value="Genomic_DNA"/>
</dbReference>
<keyword evidence="4 9" id="KW-0863">Zinc-finger</keyword>
<keyword evidence="5" id="KW-0862">Zinc</keyword>
<evidence type="ECO:0000256" key="1">
    <source>
        <dbReference type="ARBA" id="ARBA00004123"/>
    </source>
</evidence>
<keyword evidence="7" id="KW-0804">Transcription</keyword>
<organism evidence="11">
    <name type="scientific">Medioppia subpectinata</name>
    <dbReference type="NCBI Taxonomy" id="1979941"/>
    <lineage>
        <taxon>Eukaryota</taxon>
        <taxon>Metazoa</taxon>
        <taxon>Ecdysozoa</taxon>
        <taxon>Arthropoda</taxon>
        <taxon>Chelicerata</taxon>
        <taxon>Arachnida</taxon>
        <taxon>Acari</taxon>
        <taxon>Acariformes</taxon>
        <taxon>Sarcoptiformes</taxon>
        <taxon>Oribatida</taxon>
        <taxon>Brachypylina</taxon>
        <taxon>Oppioidea</taxon>
        <taxon>Oppiidae</taxon>
        <taxon>Medioppia</taxon>
    </lineage>
</organism>
<dbReference type="PANTHER" id="PTHR46179">
    <property type="entry name" value="ZINC FINGER PROTEIN"/>
    <property type="match status" value="1"/>
</dbReference>
<dbReference type="GO" id="GO:0005634">
    <property type="term" value="C:nucleus"/>
    <property type="evidence" value="ECO:0007669"/>
    <property type="project" value="UniProtKB-SubCell"/>
</dbReference>
<evidence type="ECO:0000313" key="11">
    <source>
        <dbReference type="EMBL" id="CAD7624020.1"/>
    </source>
</evidence>
<dbReference type="EMBL" id="CAJPIZ010002043">
    <property type="protein sequence ID" value="CAG2104450.1"/>
    <property type="molecule type" value="Genomic_DNA"/>
</dbReference>
<dbReference type="Gene3D" id="3.30.160.60">
    <property type="entry name" value="Classic Zinc Finger"/>
    <property type="match status" value="7"/>
</dbReference>
<dbReference type="GO" id="GO:0008270">
    <property type="term" value="F:zinc ion binding"/>
    <property type="evidence" value="ECO:0007669"/>
    <property type="project" value="UniProtKB-KW"/>
</dbReference>
<dbReference type="InterPro" id="IPR013087">
    <property type="entry name" value="Znf_C2H2_type"/>
</dbReference>
<feature type="domain" description="C2H2-type" evidence="10">
    <location>
        <begin position="340"/>
        <end position="370"/>
    </location>
</feature>
<evidence type="ECO:0000256" key="9">
    <source>
        <dbReference type="PROSITE-ProRule" id="PRU00042"/>
    </source>
</evidence>
<feature type="domain" description="C2H2-type" evidence="10">
    <location>
        <begin position="405"/>
        <end position="435"/>
    </location>
</feature>
<evidence type="ECO:0000256" key="6">
    <source>
        <dbReference type="ARBA" id="ARBA00023015"/>
    </source>
</evidence>
<dbReference type="PROSITE" id="PS50157">
    <property type="entry name" value="ZINC_FINGER_C2H2_2"/>
    <property type="match status" value="8"/>
</dbReference>
<feature type="domain" description="C2H2-type" evidence="10">
    <location>
        <begin position="310"/>
        <end position="339"/>
    </location>
</feature>
<evidence type="ECO:0000259" key="10">
    <source>
        <dbReference type="PROSITE" id="PS50157"/>
    </source>
</evidence>
<feature type="domain" description="C2H2-type" evidence="10">
    <location>
        <begin position="280"/>
        <end position="310"/>
    </location>
</feature>
<keyword evidence="2" id="KW-0479">Metal-binding</keyword>
<dbReference type="FunFam" id="3.30.160.60:FF:000125">
    <property type="entry name" value="Putative zinc finger protein 143"/>
    <property type="match status" value="1"/>
</dbReference>
<accession>A0A7R9KIT0</accession>
<dbReference type="PROSITE" id="PS00028">
    <property type="entry name" value="ZINC_FINGER_C2H2_1"/>
    <property type="match status" value="9"/>
</dbReference>
<feature type="domain" description="C2H2-type" evidence="10">
    <location>
        <begin position="371"/>
        <end position="404"/>
    </location>
</feature>
<dbReference type="Pfam" id="PF00096">
    <property type="entry name" value="zf-C2H2"/>
    <property type="match status" value="2"/>
</dbReference>